<dbReference type="SUPFAM" id="SSF53850">
    <property type="entry name" value="Periplasmic binding protein-like II"/>
    <property type="match status" value="1"/>
</dbReference>
<comment type="caution">
    <text evidence="6">The sequence shown here is derived from an EMBL/GenBank/DDBJ whole genome shotgun (WGS) entry which is preliminary data.</text>
</comment>
<protein>
    <submittedName>
        <fullName evidence="6">LysR family transcriptional regulator</fullName>
    </submittedName>
</protein>
<dbReference type="PRINTS" id="PR00039">
    <property type="entry name" value="HTHLYSR"/>
</dbReference>
<dbReference type="PANTHER" id="PTHR30126:SF78">
    <property type="entry name" value="HTH LYSR-TYPE DOMAIN-CONTAINING PROTEIN"/>
    <property type="match status" value="1"/>
</dbReference>
<keyword evidence="3" id="KW-0238">DNA-binding</keyword>
<dbReference type="Proteomes" id="UP001597180">
    <property type="component" value="Unassembled WGS sequence"/>
</dbReference>
<dbReference type="InterPro" id="IPR036388">
    <property type="entry name" value="WH-like_DNA-bd_sf"/>
</dbReference>
<evidence type="ECO:0000259" key="5">
    <source>
        <dbReference type="PROSITE" id="PS50931"/>
    </source>
</evidence>
<evidence type="ECO:0000313" key="6">
    <source>
        <dbReference type="EMBL" id="MFD1218693.1"/>
    </source>
</evidence>
<reference evidence="7" key="1">
    <citation type="journal article" date="2019" name="Int. J. Syst. Evol. Microbiol.">
        <title>The Global Catalogue of Microorganisms (GCM) 10K type strain sequencing project: providing services to taxonomists for standard genome sequencing and annotation.</title>
        <authorList>
            <consortium name="The Broad Institute Genomics Platform"/>
            <consortium name="The Broad Institute Genome Sequencing Center for Infectious Disease"/>
            <person name="Wu L."/>
            <person name="Ma J."/>
        </authorList>
    </citation>
    <scope>NUCLEOTIDE SEQUENCE [LARGE SCALE GENOMIC DNA]</scope>
    <source>
        <strain evidence="7">CCUG 53270</strain>
    </source>
</reference>
<organism evidence="6 7">
    <name type="scientific">Paenibacillus vulneris</name>
    <dbReference type="NCBI Taxonomy" id="1133364"/>
    <lineage>
        <taxon>Bacteria</taxon>
        <taxon>Bacillati</taxon>
        <taxon>Bacillota</taxon>
        <taxon>Bacilli</taxon>
        <taxon>Bacillales</taxon>
        <taxon>Paenibacillaceae</taxon>
        <taxon>Paenibacillus</taxon>
    </lineage>
</organism>
<evidence type="ECO:0000256" key="4">
    <source>
        <dbReference type="ARBA" id="ARBA00023163"/>
    </source>
</evidence>
<dbReference type="PANTHER" id="PTHR30126">
    <property type="entry name" value="HTH-TYPE TRANSCRIPTIONAL REGULATOR"/>
    <property type="match status" value="1"/>
</dbReference>
<dbReference type="SUPFAM" id="SSF46785">
    <property type="entry name" value="Winged helix' DNA-binding domain"/>
    <property type="match status" value="1"/>
</dbReference>
<dbReference type="Pfam" id="PF00126">
    <property type="entry name" value="HTH_1"/>
    <property type="match status" value="1"/>
</dbReference>
<keyword evidence="7" id="KW-1185">Reference proteome</keyword>
<proteinExistence type="inferred from homology"/>
<name>A0ABW3UCN1_9BACL</name>
<dbReference type="Pfam" id="PF03466">
    <property type="entry name" value="LysR_substrate"/>
    <property type="match status" value="1"/>
</dbReference>
<comment type="similarity">
    <text evidence="1">Belongs to the LysR transcriptional regulatory family.</text>
</comment>
<gene>
    <name evidence="6" type="ORF">ACFQ4B_01065</name>
</gene>
<dbReference type="CDD" id="cd05466">
    <property type="entry name" value="PBP2_LTTR_substrate"/>
    <property type="match status" value="1"/>
</dbReference>
<keyword evidence="2" id="KW-0805">Transcription regulation</keyword>
<dbReference type="InterPro" id="IPR000847">
    <property type="entry name" value="LysR_HTH_N"/>
</dbReference>
<sequence>MEHRDWVLLETLYNEQNITKTAELLYISQPALTYRLQQLEKEFNVKIVNRGRRGIQFTPQGEYLVKYAREMLLQLQSTKQFLLSMDDNVTGILRLGVSGSIAAYKLPNLLKKFLHKFPNVEVKVITNLSSELVHSVYKQDVHVGMIRGDYNWADEKHLLQEEHICIVSKKKIELTDLPNLPRITFKTDMSLQNSIDYWWQEHYKQPPTISMEVDRMETCKEMALNELGYAILPMIVLDGQEELFKITLTNKFGEPLYRRSWMIYRKESLDIKLIRTFVEFVKQQNISDLARKI</sequence>
<evidence type="ECO:0000256" key="3">
    <source>
        <dbReference type="ARBA" id="ARBA00023125"/>
    </source>
</evidence>
<evidence type="ECO:0000313" key="7">
    <source>
        <dbReference type="Proteomes" id="UP001597180"/>
    </source>
</evidence>
<dbReference type="PROSITE" id="PS50931">
    <property type="entry name" value="HTH_LYSR"/>
    <property type="match status" value="1"/>
</dbReference>
<dbReference type="Gene3D" id="3.40.190.290">
    <property type="match status" value="1"/>
</dbReference>
<feature type="domain" description="HTH lysR-type" evidence="5">
    <location>
        <begin position="1"/>
        <end position="58"/>
    </location>
</feature>
<evidence type="ECO:0000256" key="2">
    <source>
        <dbReference type="ARBA" id="ARBA00023015"/>
    </source>
</evidence>
<dbReference type="RefSeq" id="WP_345586650.1">
    <property type="nucleotide sequence ID" value="NZ_BAABJG010000005.1"/>
</dbReference>
<dbReference type="InterPro" id="IPR005119">
    <property type="entry name" value="LysR_subst-bd"/>
</dbReference>
<dbReference type="Gene3D" id="1.10.10.10">
    <property type="entry name" value="Winged helix-like DNA-binding domain superfamily/Winged helix DNA-binding domain"/>
    <property type="match status" value="1"/>
</dbReference>
<keyword evidence="4" id="KW-0804">Transcription</keyword>
<evidence type="ECO:0000256" key="1">
    <source>
        <dbReference type="ARBA" id="ARBA00009437"/>
    </source>
</evidence>
<dbReference type="EMBL" id="JBHTLU010000004">
    <property type="protein sequence ID" value="MFD1218693.1"/>
    <property type="molecule type" value="Genomic_DNA"/>
</dbReference>
<dbReference type="InterPro" id="IPR036390">
    <property type="entry name" value="WH_DNA-bd_sf"/>
</dbReference>
<accession>A0ABW3UCN1</accession>